<reference evidence="1 2" key="1">
    <citation type="journal article" date="2020" name="Nature">
        <title>Six reference-quality genomes reveal evolution of bat adaptations.</title>
        <authorList>
            <person name="Jebb D."/>
            <person name="Huang Z."/>
            <person name="Pippel M."/>
            <person name="Hughes G.M."/>
            <person name="Lavrichenko K."/>
            <person name="Devanna P."/>
            <person name="Winkler S."/>
            <person name="Jermiin L.S."/>
            <person name="Skirmuntt E.C."/>
            <person name="Katzourakis A."/>
            <person name="Burkitt-Gray L."/>
            <person name="Ray D.A."/>
            <person name="Sullivan K.A.M."/>
            <person name="Roscito J.G."/>
            <person name="Kirilenko B.M."/>
            <person name="Davalos L.M."/>
            <person name="Corthals A.P."/>
            <person name="Power M.L."/>
            <person name="Jones G."/>
            <person name="Ransome R.D."/>
            <person name="Dechmann D.K.N."/>
            <person name="Locatelli A.G."/>
            <person name="Puechmaille S.J."/>
            <person name="Fedrigo O."/>
            <person name="Jarvis E.D."/>
            <person name="Hiller M."/>
            <person name="Vernes S.C."/>
            <person name="Myers E.W."/>
            <person name="Teeling E.C."/>
        </authorList>
    </citation>
    <scope>NUCLEOTIDE SEQUENCE [LARGE SCALE GENOMIC DNA]</scope>
    <source>
        <strain evidence="1">MRhiFer1</strain>
        <tissue evidence="1">Lung</tissue>
    </source>
</reference>
<accession>A0A7J7RPM8</accession>
<dbReference type="EMBL" id="JACAGC010000025">
    <property type="protein sequence ID" value="KAF6278083.1"/>
    <property type="molecule type" value="Genomic_DNA"/>
</dbReference>
<comment type="caution">
    <text evidence="1">The sequence shown here is derived from an EMBL/GenBank/DDBJ whole genome shotgun (WGS) entry which is preliminary data.</text>
</comment>
<protein>
    <submittedName>
        <fullName evidence="1">Uncharacterized protein</fullName>
    </submittedName>
</protein>
<proteinExistence type="predicted"/>
<evidence type="ECO:0000313" key="2">
    <source>
        <dbReference type="Proteomes" id="UP000585614"/>
    </source>
</evidence>
<sequence length="154" mass="16593">MYNLTHLSISLPAPPFLAPALFPSHPLSPHTPFAQQHFDRWSLDKSVYFPPLVGPLLMVSCLRKQKPLACEIHGEASRISVVENSSVPPEKFWCRRKLTGFGVLGVLSGAGLTASGCVGLGGEDNQMGGEGSFLGGQAKSYVWTNVFSFVHPGK</sequence>
<gene>
    <name evidence="1" type="ORF">mRhiFer1_009370</name>
</gene>
<dbReference type="AlphaFoldDB" id="A0A7J7RPM8"/>
<dbReference type="Proteomes" id="UP000585614">
    <property type="component" value="Unassembled WGS sequence"/>
</dbReference>
<name>A0A7J7RPM8_RHIFE</name>
<evidence type="ECO:0000313" key="1">
    <source>
        <dbReference type="EMBL" id="KAF6278083.1"/>
    </source>
</evidence>
<organism evidence="1 2">
    <name type="scientific">Rhinolophus ferrumequinum</name>
    <name type="common">Greater horseshoe bat</name>
    <dbReference type="NCBI Taxonomy" id="59479"/>
    <lineage>
        <taxon>Eukaryota</taxon>
        <taxon>Metazoa</taxon>
        <taxon>Chordata</taxon>
        <taxon>Craniata</taxon>
        <taxon>Vertebrata</taxon>
        <taxon>Euteleostomi</taxon>
        <taxon>Mammalia</taxon>
        <taxon>Eutheria</taxon>
        <taxon>Laurasiatheria</taxon>
        <taxon>Chiroptera</taxon>
        <taxon>Yinpterochiroptera</taxon>
        <taxon>Rhinolophoidea</taxon>
        <taxon>Rhinolophidae</taxon>
        <taxon>Rhinolophinae</taxon>
        <taxon>Rhinolophus</taxon>
    </lineage>
</organism>